<accession>A0A6P1W0V9</accession>
<dbReference type="RefSeq" id="WP_162388945.1">
    <property type="nucleotide sequence ID" value="NZ_CP045997.1"/>
</dbReference>
<proteinExistence type="predicted"/>
<dbReference type="KEGG" id="senf:GJR95_27595"/>
<sequence>MMITKKQVSKSDAIRTADLLSPIENWQQAATKFYNLYKILMQTIAVREQVERLSTYKGALPLRQYSSCELEQLRKVMFDELHQLVNDMNDLPCFDQDIERLHSHTLKLQQQSKRIQRALVLSSLNAS</sequence>
<dbReference type="EMBL" id="CP045997">
    <property type="protein sequence ID" value="QHV98534.1"/>
    <property type="molecule type" value="Genomic_DNA"/>
</dbReference>
<keyword evidence="2" id="KW-1185">Reference proteome</keyword>
<dbReference type="Proteomes" id="UP000464577">
    <property type="component" value="Chromosome"/>
</dbReference>
<gene>
    <name evidence="1" type="ORF">GJR95_27595</name>
</gene>
<reference evidence="1 2" key="1">
    <citation type="submission" date="2019-11" db="EMBL/GenBank/DDBJ databases">
        <title>Spirosoma endbachense sp. nov., isolated from a natural salt meadow.</title>
        <authorList>
            <person name="Rojas J."/>
            <person name="Ambika Manirajan B."/>
            <person name="Ratering S."/>
            <person name="Suarez C."/>
            <person name="Geissler-Plaum R."/>
            <person name="Schnell S."/>
        </authorList>
    </citation>
    <scope>NUCLEOTIDE SEQUENCE [LARGE SCALE GENOMIC DNA]</scope>
    <source>
        <strain evidence="1 2">I-24</strain>
    </source>
</reference>
<evidence type="ECO:0000313" key="1">
    <source>
        <dbReference type="EMBL" id="QHV98534.1"/>
    </source>
</evidence>
<evidence type="ECO:0000313" key="2">
    <source>
        <dbReference type="Proteomes" id="UP000464577"/>
    </source>
</evidence>
<name>A0A6P1W0V9_9BACT</name>
<protein>
    <submittedName>
        <fullName evidence="1">Uncharacterized protein</fullName>
    </submittedName>
</protein>
<organism evidence="1 2">
    <name type="scientific">Spirosoma endbachense</name>
    <dbReference type="NCBI Taxonomy" id="2666025"/>
    <lineage>
        <taxon>Bacteria</taxon>
        <taxon>Pseudomonadati</taxon>
        <taxon>Bacteroidota</taxon>
        <taxon>Cytophagia</taxon>
        <taxon>Cytophagales</taxon>
        <taxon>Cytophagaceae</taxon>
        <taxon>Spirosoma</taxon>
    </lineage>
</organism>
<dbReference type="AlphaFoldDB" id="A0A6P1W0V9"/>